<accession>A0A261FA82</accession>
<dbReference type="AlphaFoldDB" id="A0A261FA82"/>
<dbReference type="SUPFAM" id="SSF56399">
    <property type="entry name" value="ADP-ribosylation"/>
    <property type="match status" value="1"/>
</dbReference>
<keyword evidence="3" id="KW-1185">Reference proteome</keyword>
<gene>
    <name evidence="2" type="ORF">AEAE_0548</name>
</gene>
<dbReference type="InterPro" id="IPR003540">
    <property type="entry name" value="ADP-ribosyltransferase"/>
</dbReference>
<reference evidence="2 3" key="1">
    <citation type="journal article" date="2017" name="BMC Genomics">
        <title>Comparative genomic and phylogenomic analyses of the Bifidobacteriaceae family.</title>
        <authorList>
            <person name="Lugli G.A."/>
            <person name="Milani C."/>
            <person name="Turroni F."/>
            <person name="Duranti S."/>
            <person name="Mancabelli L."/>
            <person name="Mangifesta M."/>
            <person name="Ferrario C."/>
            <person name="Modesto M."/>
            <person name="Mattarelli P."/>
            <person name="Jiri K."/>
            <person name="van Sinderen D."/>
            <person name="Ventura M."/>
        </authorList>
    </citation>
    <scope>NUCLEOTIDE SEQUENCE [LARGE SCALE GENOMIC DNA]</scope>
    <source>
        <strain evidence="2 3">LMG 21773</strain>
    </source>
</reference>
<evidence type="ECO:0000313" key="2">
    <source>
        <dbReference type="EMBL" id="OZG56060.1"/>
    </source>
</evidence>
<dbReference type="InterPro" id="IPR057369">
    <property type="entry name" value="VG15"/>
</dbReference>
<feature type="domain" description="ADP ribosyltransferase" evidence="1">
    <location>
        <begin position="320"/>
        <end position="463"/>
    </location>
</feature>
<protein>
    <submittedName>
        <fullName evidence="2">Phage protein</fullName>
    </submittedName>
</protein>
<dbReference type="EMBL" id="MWWU01000002">
    <property type="protein sequence ID" value="OZG56060.1"/>
    <property type="molecule type" value="Genomic_DNA"/>
</dbReference>
<sequence>MQHGQKHNRDKLLDKAYQQYLDSLDNLIDTAIDEFNELIDPRFDHQIQMSPEDAMISVLKEKAAWADYIANTYYNTMRQIWAEESDLDMPDMPEIPTVDYRRTVWKIAHGLNDTDYPGIKFTDVINDKAHGYTMADIWQRAINKTLPKTKPGYTQAQHNEDLESFIHEFLEQQARLSMRNRIEADPSKPRWARIPRGMKTCAFCYMLASRGFVYHDEEKAGGRMHDYHPHCDCQVIPSWGEQTIRGYDPEKMRENWDRAYSVAPGGYKQALAVLRRLYPDILKDGVRNSTMPQWEGQRVAPRKTDLARLSNFNLHMSGDKFTAQEKIRALVKWTDKGSSWINGALFGEKPSNEGIEKIISQIDEALADHTTSKAFTVDRLMDVRTFGASNIAELFHLTPGQTFTHAGFMATSLNSGGVEATPSQRVATRILVSPGEHAAFLENITRYPGEKEILLERGRTLKFVNLGKLPNGELLINLALVPREE</sequence>
<dbReference type="Pfam" id="PF25310">
    <property type="entry name" value="VG15"/>
    <property type="match status" value="1"/>
</dbReference>
<dbReference type="GO" id="GO:0005576">
    <property type="term" value="C:extracellular region"/>
    <property type="evidence" value="ECO:0007669"/>
    <property type="project" value="InterPro"/>
</dbReference>
<dbReference type="Gene3D" id="3.90.176.10">
    <property type="entry name" value="Toxin ADP-ribosyltransferase, Chain A, domain 1"/>
    <property type="match status" value="1"/>
</dbReference>
<dbReference type="Pfam" id="PF03496">
    <property type="entry name" value="ADPrib_exo_Tox"/>
    <property type="match status" value="1"/>
</dbReference>
<comment type="caution">
    <text evidence="2">The sequence shown here is derived from an EMBL/GenBank/DDBJ whole genome shotgun (WGS) entry which is preliminary data.</text>
</comment>
<evidence type="ECO:0000259" key="1">
    <source>
        <dbReference type="Pfam" id="PF03496"/>
    </source>
</evidence>
<dbReference type="OrthoDB" id="3194844at2"/>
<dbReference type="PROSITE" id="PS51996">
    <property type="entry name" value="TR_MART"/>
    <property type="match status" value="1"/>
</dbReference>
<organism evidence="2 3">
    <name type="scientific">Aeriscardovia aeriphila</name>
    <dbReference type="NCBI Taxonomy" id="218139"/>
    <lineage>
        <taxon>Bacteria</taxon>
        <taxon>Bacillati</taxon>
        <taxon>Actinomycetota</taxon>
        <taxon>Actinomycetes</taxon>
        <taxon>Bifidobacteriales</taxon>
        <taxon>Bifidobacteriaceae</taxon>
        <taxon>Aeriscardovia</taxon>
    </lineage>
</organism>
<dbReference type="Proteomes" id="UP000228976">
    <property type="component" value="Unassembled WGS sequence"/>
</dbReference>
<proteinExistence type="predicted"/>
<dbReference type="RefSeq" id="WP_094689626.1">
    <property type="nucleotide sequence ID" value="NZ_JACBYZ010000001.1"/>
</dbReference>
<evidence type="ECO:0000313" key="3">
    <source>
        <dbReference type="Proteomes" id="UP000228976"/>
    </source>
</evidence>
<name>A0A261FA82_9BIFI</name>